<keyword evidence="2" id="KW-1185">Reference proteome</keyword>
<evidence type="ECO:0000313" key="2">
    <source>
        <dbReference type="Proteomes" id="UP001168821"/>
    </source>
</evidence>
<organism evidence="1 2">
    <name type="scientific">Zophobas morio</name>
    <dbReference type="NCBI Taxonomy" id="2755281"/>
    <lineage>
        <taxon>Eukaryota</taxon>
        <taxon>Metazoa</taxon>
        <taxon>Ecdysozoa</taxon>
        <taxon>Arthropoda</taxon>
        <taxon>Hexapoda</taxon>
        <taxon>Insecta</taxon>
        <taxon>Pterygota</taxon>
        <taxon>Neoptera</taxon>
        <taxon>Endopterygota</taxon>
        <taxon>Coleoptera</taxon>
        <taxon>Polyphaga</taxon>
        <taxon>Cucujiformia</taxon>
        <taxon>Tenebrionidae</taxon>
        <taxon>Zophobas</taxon>
    </lineage>
</organism>
<dbReference type="Proteomes" id="UP001168821">
    <property type="component" value="Unassembled WGS sequence"/>
</dbReference>
<proteinExistence type="predicted"/>
<reference evidence="1" key="1">
    <citation type="journal article" date="2023" name="G3 (Bethesda)">
        <title>Whole genome assemblies of Zophobas morio and Tenebrio molitor.</title>
        <authorList>
            <person name="Kaur S."/>
            <person name="Stinson S.A."/>
            <person name="diCenzo G.C."/>
        </authorList>
    </citation>
    <scope>NUCLEOTIDE SEQUENCE</scope>
    <source>
        <strain evidence="1">QUZm001</strain>
    </source>
</reference>
<accession>A0AA38J189</accession>
<name>A0AA38J189_9CUCU</name>
<dbReference type="EMBL" id="JALNTZ010000002">
    <property type="protein sequence ID" value="KAJ3664271.1"/>
    <property type="molecule type" value="Genomic_DNA"/>
</dbReference>
<sequence length="89" mass="9642">MTAGVLHRGLIDNSPYSKRDFNLSPIPDIQPGLAETHRNIISVIRLKLPLRACRALEDFGGGAGRRWIRRNFAFLGDGGKVADGRAGGS</sequence>
<gene>
    <name evidence="1" type="ORF">Zmor_008453</name>
</gene>
<comment type="caution">
    <text evidence="1">The sequence shown here is derived from an EMBL/GenBank/DDBJ whole genome shotgun (WGS) entry which is preliminary data.</text>
</comment>
<protein>
    <submittedName>
        <fullName evidence="1">Uncharacterized protein</fullName>
    </submittedName>
</protein>
<dbReference type="AlphaFoldDB" id="A0AA38J189"/>
<evidence type="ECO:0000313" key="1">
    <source>
        <dbReference type="EMBL" id="KAJ3664271.1"/>
    </source>
</evidence>